<evidence type="ECO:0000313" key="1">
    <source>
        <dbReference type="EMBL" id="MBE1506521.1"/>
    </source>
</evidence>
<protein>
    <submittedName>
        <fullName evidence="1">Uncharacterized protein</fullName>
    </submittedName>
</protein>
<dbReference type="EMBL" id="JADBEC010000001">
    <property type="protein sequence ID" value="MBE1506521.1"/>
    <property type="molecule type" value="Genomic_DNA"/>
</dbReference>
<dbReference type="Proteomes" id="UP000620262">
    <property type="component" value="Unassembled WGS sequence"/>
</dbReference>
<gene>
    <name evidence="1" type="ORF">H4W29_003702</name>
</gene>
<evidence type="ECO:0000313" key="2">
    <source>
        <dbReference type="Proteomes" id="UP000620262"/>
    </source>
</evidence>
<sequence>MPDANAASGTSVFISQSRIDAASARTRPLIVGMQRKAIDHIVAHPVEAEHLHYVPAGGMFSHQILSDQ</sequence>
<name>A0ABR9ITI9_RHIVS</name>
<organism evidence="1 2">
    <name type="scientific">Rhizobium viscosum</name>
    <name type="common">Arthrobacter viscosus</name>
    <dbReference type="NCBI Taxonomy" id="1673"/>
    <lineage>
        <taxon>Bacteria</taxon>
        <taxon>Pseudomonadati</taxon>
        <taxon>Pseudomonadota</taxon>
        <taxon>Alphaproteobacteria</taxon>
        <taxon>Hyphomicrobiales</taxon>
        <taxon>Rhizobiaceae</taxon>
        <taxon>Rhizobium/Agrobacterium group</taxon>
        <taxon>Rhizobium</taxon>
    </lineage>
</organism>
<accession>A0ABR9ITI9</accession>
<keyword evidence="2" id="KW-1185">Reference proteome</keyword>
<reference evidence="1 2" key="1">
    <citation type="submission" date="2020-10" db="EMBL/GenBank/DDBJ databases">
        <title>Sequencing the genomes of 1000 actinobacteria strains.</title>
        <authorList>
            <person name="Klenk H.-P."/>
        </authorList>
    </citation>
    <scope>NUCLEOTIDE SEQUENCE [LARGE SCALE GENOMIC DNA]</scope>
    <source>
        <strain evidence="1 2">DSM 7307</strain>
    </source>
</reference>
<proteinExistence type="predicted"/>
<comment type="caution">
    <text evidence="1">The sequence shown here is derived from an EMBL/GenBank/DDBJ whole genome shotgun (WGS) entry which is preliminary data.</text>
</comment>